<reference evidence="12 13" key="1">
    <citation type="submission" date="2024-02" db="EMBL/GenBank/DDBJ databases">
        <title>De novo assembly and annotation of 12 fungi associated with fruit tree decline syndrome in Ontario, Canada.</title>
        <authorList>
            <person name="Sulman M."/>
            <person name="Ellouze W."/>
            <person name="Ilyukhin E."/>
        </authorList>
    </citation>
    <scope>NUCLEOTIDE SEQUENCE [LARGE SCALE GENOMIC DNA]</scope>
    <source>
        <strain evidence="12 13">M97-236</strain>
    </source>
</reference>
<keyword evidence="13" id="KW-1185">Reference proteome</keyword>
<feature type="domain" description="Protein kinase" evidence="11">
    <location>
        <begin position="111"/>
        <end position="381"/>
    </location>
</feature>
<dbReference type="PROSITE" id="PS00109">
    <property type="entry name" value="PROTEIN_KINASE_TYR"/>
    <property type="match status" value="1"/>
</dbReference>
<evidence type="ECO:0000256" key="8">
    <source>
        <dbReference type="ARBA" id="ARBA00047899"/>
    </source>
</evidence>
<evidence type="ECO:0000256" key="1">
    <source>
        <dbReference type="ARBA" id="ARBA00003747"/>
    </source>
</evidence>
<evidence type="ECO:0000313" key="12">
    <source>
        <dbReference type="EMBL" id="KAL1593409.1"/>
    </source>
</evidence>
<comment type="function">
    <text evidence="1">Component of the EKC/KEOPS complex that is required for the formation of a threonylcarbamoyl group on adenosine at position 37 (t(6)A37) in tRNAs that read codons beginning with adenine. The complex is probably involved in the transfer of the threonylcarbamoyl moiety of threonylcarbamoyl-AMP (TC-AMP) to the N6 group of A37. BUD32 has ATPase activity in the context of the EKC/KEOPS complex and likely plays a supporting role to the catalytic subunit KAE1. The EKC/KEOPS complex also promotes both telomere uncapping and telomere elongation. The complex is required for efficient recruitment of transcriptional coactivators.</text>
</comment>
<proteinExistence type="predicted"/>
<dbReference type="Pfam" id="PF00069">
    <property type="entry name" value="Pkinase"/>
    <property type="match status" value="1"/>
</dbReference>
<comment type="catalytic activity">
    <reaction evidence="8">
        <text>L-threonyl-[protein] + ATP = O-phospho-L-threonyl-[protein] + ADP + H(+)</text>
        <dbReference type="Rhea" id="RHEA:46608"/>
        <dbReference type="Rhea" id="RHEA-COMP:11060"/>
        <dbReference type="Rhea" id="RHEA-COMP:11605"/>
        <dbReference type="ChEBI" id="CHEBI:15378"/>
        <dbReference type="ChEBI" id="CHEBI:30013"/>
        <dbReference type="ChEBI" id="CHEBI:30616"/>
        <dbReference type="ChEBI" id="CHEBI:61977"/>
        <dbReference type="ChEBI" id="CHEBI:456216"/>
        <dbReference type="EC" id="2.7.11.1"/>
    </reaction>
</comment>
<gene>
    <name evidence="12" type="ORF">SLS59_009289</name>
</gene>
<accession>A0ABR3QMM5</accession>
<dbReference type="Gene3D" id="1.10.510.10">
    <property type="entry name" value="Transferase(Phosphotransferase) domain 1"/>
    <property type="match status" value="1"/>
</dbReference>
<protein>
    <recommendedName>
        <fullName evidence="5">EKC/KEOPS complex subunit BUD32</fullName>
        <ecNumber evidence="3">2.7.11.1</ecNumber>
    </recommendedName>
    <alternativeName>
        <fullName evidence="6 7">Atypical Serine/threonine protein kinase BUD32</fullName>
    </alternativeName>
    <alternativeName>
        <fullName evidence="4">EKC/KEOPS complex subunit bud32</fullName>
    </alternativeName>
</protein>
<evidence type="ECO:0000256" key="9">
    <source>
        <dbReference type="ARBA" id="ARBA00048679"/>
    </source>
</evidence>
<evidence type="ECO:0000259" key="11">
    <source>
        <dbReference type="PROSITE" id="PS50011"/>
    </source>
</evidence>
<dbReference type="InterPro" id="IPR011009">
    <property type="entry name" value="Kinase-like_dom_sf"/>
</dbReference>
<evidence type="ECO:0000256" key="2">
    <source>
        <dbReference type="ARBA" id="ARBA00011534"/>
    </source>
</evidence>
<dbReference type="InterPro" id="IPR000719">
    <property type="entry name" value="Prot_kinase_dom"/>
</dbReference>
<evidence type="ECO:0000313" key="13">
    <source>
        <dbReference type="Proteomes" id="UP001521222"/>
    </source>
</evidence>
<evidence type="ECO:0000256" key="10">
    <source>
        <dbReference type="SAM" id="MobiDB-lite"/>
    </source>
</evidence>
<comment type="catalytic activity">
    <reaction evidence="9">
        <text>L-seryl-[protein] + ATP = O-phospho-L-seryl-[protein] + ADP + H(+)</text>
        <dbReference type="Rhea" id="RHEA:17989"/>
        <dbReference type="Rhea" id="RHEA-COMP:9863"/>
        <dbReference type="Rhea" id="RHEA-COMP:11604"/>
        <dbReference type="ChEBI" id="CHEBI:15378"/>
        <dbReference type="ChEBI" id="CHEBI:29999"/>
        <dbReference type="ChEBI" id="CHEBI:30616"/>
        <dbReference type="ChEBI" id="CHEBI:83421"/>
        <dbReference type="ChEBI" id="CHEBI:456216"/>
        <dbReference type="EC" id="2.7.11.1"/>
    </reaction>
</comment>
<dbReference type="Proteomes" id="UP001521222">
    <property type="component" value="Unassembled WGS sequence"/>
</dbReference>
<dbReference type="PROSITE" id="PS50011">
    <property type="entry name" value="PROTEIN_KINASE_DOM"/>
    <property type="match status" value="1"/>
</dbReference>
<evidence type="ECO:0000256" key="5">
    <source>
        <dbReference type="ARBA" id="ARBA00019973"/>
    </source>
</evidence>
<evidence type="ECO:0000256" key="6">
    <source>
        <dbReference type="ARBA" id="ARBA00030980"/>
    </source>
</evidence>
<feature type="region of interest" description="Disordered" evidence="10">
    <location>
        <begin position="25"/>
        <end position="58"/>
    </location>
</feature>
<sequence>MSFSTNSNTILSSFAEDLIITPPESATPLNKPTWETEPIFEPSPEPTQEVLSTPNPEEAASWGMGSVVEIQDPHTHFTMFDSMNQRSGYTHYILLRNHGFLFHGHEYIDQWEKVQAIGDDDGEFVSLPRKCFSARLLFPRYFPWLTIFRGDTEEKSVYMKNQAFVTRDKFENGHYASCSMQEIVRCEHIGKTPYPNLAQYLGVETHLPEEEQRVVKIAYKRYSMDLHNFVIMKRYLQPHHIGFLMRGIDKGMRHLHQLRLVHCDLRPMNIFVNIEDERDENDYVILKEVVIGDFDASVAIGESISLKRASKDWWPDTADKEWGTKAEEWIDEWCLEKLGKWLKEDGLGEWDFGGYGDGSWSQGSDKGLAGTTLENMPNKGL</sequence>
<dbReference type="SUPFAM" id="SSF56112">
    <property type="entry name" value="Protein kinase-like (PK-like)"/>
    <property type="match status" value="1"/>
</dbReference>
<comment type="subunit">
    <text evidence="2">Component of the EKC/KEOPS complex composed of at least BUD32, CGI121, GON7, KAE1 and PCC1; the whole complex dimerizes.</text>
</comment>
<name>A0ABR3QMM5_9PLEO</name>
<evidence type="ECO:0000256" key="3">
    <source>
        <dbReference type="ARBA" id="ARBA00012513"/>
    </source>
</evidence>
<organism evidence="12 13">
    <name type="scientific">Nothophoma quercina</name>
    <dbReference type="NCBI Taxonomy" id="749835"/>
    <lineage>
        <taxon>Eukaryota</taxon>
        <taxon>Fungi</taxon>
        <taxon>Dikarya</taxon>
        <taxon>Ascomycota</taxon>
        <taxon>Pezizomycotina</taxon>
        <taxon>Dothideomycetes</taxon>
        <taxon>Pleosporomycetidae</taxon>
        <taxon>Pleosporales</taxon>
        <taxon>Pleosporineae</taxon>
        <taxon>Didymellaceae</taxon>
        <taxon>Nothophoma</taxon>
    </lineage>
</organism>
<dbReference type="EC" id="2.7.11.1" evidence="3"/>
<evidence type="ECO:0000256" key="7">
    <source>
        <dbReference type="ARBA" id="ARBA00033194"/>
    </source>
</evidence>
<dbReference type="InterPro" id="IPR008266">
    <property type="entry name" value="Tyr_kinase_AS"/>
</dbReference>
<dbReference type="EMBL" id="JAKIXB020000041">
    <property type="protein sequence ID" value="KAL1593409.1"/>
    <property type="molecule type" value="Genomic_DNA"/>
</dbReference>
<evidence type="ECO:0000256" key="4">
    <source>
        <dbReference type="ARBA" id="ARBA00013948"/>
    </source>
</evidence>
<comment type="caution">
    <text evidence="12">The sequence shown here is derived from an EMBL/GenBank/DDBJ whole genome shotgun (WGS) entry which is preliminary data.</text>
</comment>